<dbReference type="RefSeq" id="WP_152758083.1">
    <property type="nucleotide sequence ID" value="NZ_WHLY01000002.1"/>
</dbReference>
<protein>
    <recommendedName>
        <fullName evidence="5">Transcriptional regulator</fullName>
    </recommendedName>
</protein>
<dbReference type="AlphaFoldDB" id="A0A7C9BFX0"/>
<evidence type="ECO:0000313" key="3">
    <source>
        <dbReference type="EMBL" id="MPR33094.1"/>
    </source>
</evidence>
<feature type="chain" id="PRO_5029010950" description="Transcriptional regulator" evidence="2">
    <location>
        <begin position="25"/>
        <end position="738"/>
    </location>
</feature>
<keyword evidence="4" id="KW-1185">Reference proteome</keyword>
<accession>A0A7C9BFX0</accession>
<dbReference type="InterPro" id="IPR015943">
    <property type="entry name" value="WD40/YVTN_repeat-like_dom_sf"/>
</dbReference>
<dbReference type="InterPro" id="IPR011044">
    <property type="entry name" value="Quino_amine_DH_bsu"/>
</dbReference>
<comment type="caution">
    <text evidence="3">The sequence shown here is derived from an EMBL/GenBank/DDBJ whole genome shotgun (WGS) entry which is preliminary data.</text>
</comment>
<feature type="region of interest" description="Disordered" evidence="1">
    <location>
        <begin position="687"/>
        <end position="711"/>
    </location>
</feature>
<evidence type="ECO:0000256" key="1">
    <source>
        <dbReference type="SAM" id="MobiDB-lite"/>
    </source>
</evidence>
<feature type="signal peptide" evidence="2">
    <location>
        <begin position="1"/>
        <end position="24"/>
    </location>
</feature>
<name>A0A7C9BFX0_9BACT</name>
<dbReference type="Gene3D" id="2.130.10.10">
    <property type="entry name" value="YVTN repeat-like/Quinoprotein amine dehydrogenase"/>
    <property type="match status" value="1"/>
</dbReference>
<organism evidence="3 4">
    <name type="scientific">Salmonirosea aquatica</name>
    <dbReference type="NCBI Taxonomy" id="2654236"/>
    <lineage>
        <taxon>Bacteria</taxon>
        <taxon>Pseudomonadati</taxon>
        <taxon>Bacteroidota</taxon>
        <taxon>Cytophagia</taxon>
        <taxon>Cytophagales</taxon>
        <taxon>Spirosomataceae</taxon>
        <taxon>Salmonirosea</taxon>
    </lineage>
</organism>
<evidence type="ECO:0000256" key="2">
    <source>
        <dbReference type="SAM" id="SignalP"/>
    </source>
</evidence>
<sequence length="738" mass="83839">MQKTLLTICLTFTLLCLNHANSCAQRVYQDKPFLQEYSVKYYLDSPKADLKAVGVDRNGVVKVLSSKGLMMPHGGQFLYPGTLVPDGRYRFIKDKKLTDMTLSENQFVFLSDKAVLSDAWAGSLYQSHDLAKADHLAAGADFTFLVSDGSQLVLVSREKNVWEGKLDRDEVQEIRYQPSGKQFFILGKTGLFTFSTTSQKLTKVLDGKNFTAFDVASDSRIVIGTSEGYLEWNPATKKSTVKTKLPATDITTVEVIGDKTWFGTSQGAFAVDAKGKIDYYYGERWLPGNEVVDIAKGTDNSVFILTKAGLSELIFKSMTLADKAKFYDQQVRTRHIRDGFNASLSRMEKGNLATGYLSDSDNDGLWTSMYLGGEIFRYKVTKSAEALQNCREALDAMERLYTVNPIPGFPSRSFERRGYIDQLSDPDRWQHSDNPEWDWKATTSSDEVIGHMFAFGAMAELVDAPDLKKRAIALMDTLMDHIVVHDLYLIDYNGKPTQWGKWNPAYVNNFPTDVGDRKLNSSNIIAMLQTAYHFTKKEKYKKKAFELMQQHGYLENLMRPMEQIGKAPEGADAYSKMLSEGWNHSDDEMYFVGYWGLYRYAFNDTLKAKYKQAILDHWQAERPEKEGAWNIFTALTGVQNFDLNEAVWYLKEYPLDLIDWAVKNSHRKDIELMKPNFRNQTTTEVLPPDERPIQRHNGNTFTLDRTGGNGTSEHSAGDIWLLPYWMGRYLGVISAPVK</sequence>
<proteinExistence type="predicted"/>
<reference evidence="3 4" key="1">
    <citation type="submission" date="2019-10" db="EMBL/GenBank/DDBJ databases">
        <title>Draft Genome Sequence of Cytophagaceae sp. SJW1-29.</title>
        <authorList>
            <person name="Choi A."/>
        </authorList>
    </citation>
    <scope>NUCLEOTIDE SEQUENCE [LARGE SCALE GENOMIC DNA]</scope>
    <source>
        <strain evidence="3 4">SJW1-29</strain>
    </source>
</reference>
<dbReference type="EMBL" id="WHLY01000002">
    <property type="protein sequence ID" value="MPR33094.1"/>
    <property type="molecule type" value="Genomic_DNA"/>
</dbReference>
<gene>
    <name evidence="3" type="ORF">GBK04_06925</name>
</gene>
<dbReference type="SUPFAM" id="SSF50969">
    <property type="entry name" value="YVTN repeat-like/Quinoprotein amine dehydrogenase"/>
    <property type="match status" value="1"/>
</dbReference>
<dbReference type="Proteomes" id="UP000479293">
    <property type="component" value="Unassembled WGS sequence"/>
</dbReference>
<evidence type="ECO:0000313" key="4">
    <source>
        <dbReference type="Proteomes" id="UP000479293"/>
    </source>
</evidence>
<keyword evidence="2" id="KW-0732">Signal</keyword>
<evidence type="ECO:0008006" key="5">
    <source>
        <dbReference type="Google" id="ProtNLM"/>
    </source>
</evidence>